<reference evidence="2 3" key="1">
    <citation type="submission" date="2020-08" db="EMBL/GenBank/DDBJ databases">
        <title>Cohnella phylogeny.</title>
        <authorList>
            <person name="Dunlap C."/>
        </authorList>
    </citation>
    <scope>NUCLEOTIDE SEQUENCE [LARGE SCALE GENOMIC DNA]</scope>
    <source>
        <strain evidence="2 3">DSM 103658</strain>
    </source>
</reference>
<feature type="transmembrane region" description="Helical" evidence="1">
    <location>
        <begin position="125"/>
        <end position="142"/>
    </location>
</feature>
<keyword evidence="1" id="KW-0812">Transmembrane</keyword>
<gene>
    <name evidence="2" type="ORF">H4Q31_20155</name>
</gene>
<dbReference type="PANTHER" id="PTHR40042">
    <property type="entry name" value="HYPOTHETICAL MEMBRANE SPANNING PROTEIN"/>
    <property type="match status" value="1"/>
</dbReference>
<dbReference type="Pfam" id="PF07187">
    <property type="entry name" value="DUF1405"/>
    <property type="match status" value="1"/>
</dbReference>
<dbReference type="InterPro" id="IPR009845">
    <property type="entry name" value="DUF1405"/>
</dbReference>
<name>A0A841TI86_9BACL</name>
<keyword evidence="3" id="KW-1185">Reference proteome</keyword>
<dbReference type="Proteomes" id="UP000574133">
    <property type="component" value="Unassembled WGS sequence"/>
</dbReference>
<dbReference type="AlphaFoldDB" id="A0A841TI86"/>
<feature type="transmembrane region" description="Helical" evidence="1">
    <location>
        <begin position="93"/>
        <end position="113"/>
    </location>
</feature>
<accession>A0A841TI86</accession>
<dbReference type="PANTHER" id="PTHR40042:SF1">
    <property type="entry name" value="DUF1405 DOMAIN-CONTAINING PROTEIN"/>
    <property type="match status" value="1"/>
</dbReference>
<evidence type="ECO:0000313" key="3">
    <source>
        <dbReference type="Proteomes" id="UP000574133"/>
    </source>
</evidence>
<proteinExistence type="predicted"/>
<sequence length="222" mass="25183">MNWKMILTRTFLMQPTLLTLMLICYIPGTVYGYIWYGDQLVDTWKDYAHWLIPFVPDSPTSSLFFTIALIWLWAQSRQTASPMLRAIRSFIEAMGVVTSIKYGVWACAIIFAAAAQGSAIVWEDWMLIVSHGSMALCALVYARFFRFGVIALALAAAWTFLNDLLDYGIGIYPYLPFVLKDDLLGVAWFTFILTAVSIACAAWARFAPRMNREASLVPDKRF</sequence>
<protein>
    <submittedName>
        <fullName evidence="2">DUF1405 domain-containing protein</fullName>
    </submittedName>
</protein>
<evidence type="ECO:0000256" key="1">
    <source>
        <dbReference type="SAM" id="Phobius"/>
    </source>
</evidence>
<keyword evidence="1" id="KW-0472">Membrane</keyword>
<dbReference type="EMBL" id="JACJVN010000095">
    <property type="protein sequence ID" value="MBB6679599.1"/>
    <property type="molecule type" value="Genomic_DNA"/>
</dbReference>
<evidence type="ECO:0000313" key="2">
    <source>
        <dbReference type="EMBL" id="MBB6679599.1"/>
    </source>
</evidence>
<feature type="transmembrane region" description="Helical" evidence="1">
    <location>
        <begin position="149"/>
        <end position="174"/>
    </location>
</feature>
<comment type="caution">
    <text evidence="2">The sequence shown here is derived from an EMBL/GenBank/DDBJ whole genome shotgun (WGS) entry which is preliminary data.</text>
</comment>
<keyword evidence="1" id="KW-1133">Transmembrane helix</keyword>
<organism evidence="2 3">
    <name type="scientific">Cohnella lubricantis</name>
    <dbReference type="NCBI Taxonomy" id="2163172"/>
    <lineage>
        <taxon>Bacteria</taxon>
        <taxon>Bacillati</taxon>
        <taxon>Bacillota</taxon>
        <taxon>Bacilli</taxon>
        <taxon>Bacillales</taxon>
        <taxon>Paenibacillaceae</taxon>
        <taxon>Cohnella</taxon>
    </lineage>
</organism>
<feature type="transmembrane region" description="Helical" evidence="1">
    <location>
        <begin position="48"/>
        <end position="73"/>
    </location>
</feature>
<feature type="transmembrane region" description="Helical" evidence="1">
    <location>
        <begin position="186"/>
        <end position="206"/>
    </location>
</feature>
<feature type="transmembrane region" description="Helical" evidence="1">
    <location>
        <begin position="12"/>
        <end position="36"/>
    </location>
</feature>